<keyword evidence="3" id="KW-1185">Reference proteome</keyword>
<dbReference type="AlphaFoldDB" id="A0A8J5JW62"/>
<feature type="compositionally biased region" description="Basic and acidic residues" evidence="1">
    <location>
        <begin position="29"/>
        <end position="39"/>
    </location>
</feature>
<evidence type="ECO:0000256" key="1">
    <source>
        <dbReference type="SAM" id="MobiDB-lite"/>
    </source>
</evidence>
<accession>A0A8J5JW62</accession>
<feature type="compositionally biased region" description="Basic and acidic residues" evidence="1">
    <location>
        <begin position="1"/>
        <end position="18"/>
    </location>
</feature>
<evidence type="ECO:0000313" key="2">
    <source>
        <dbReference type="EMBL" id="KAG7165632.1"/>
    </source>
</evidence>
<dbReference type="Proteomes" id="UP000747542">
    <property type="component" value="Unassembled WGS sequence"/>
</dbReference>
<sequence length="152" mass="16999">MPSENSKRTSVESLRRPSIESLKSASLESGRRSSIEKQDSASGQTDKSEKGELPDSYIQSKFSRKGSRQYRNAGWKSPQNILSRNNSSSSVKSNISDKVQVENSKQEPQEVVAQMSPSERQAYVQQKFVDITNILQAAGIAEDILQEIKNQY</sequence>
<comment type="caution">
    <text evidence="2">The sequence shown here is derived from an EMBL/GenBank/DDBJ whole genome shotgun (WGS) entry which is preliminary data.</text>
</comment>
<feature type="region of interest" description="Disordered" evidence="1">
    <location>
        <begin position="1"/>
        <end position="114"/>
    </location>
</feature>
<reference evidence="2" key="1">
    <citation type="journal article" date="2021" name="Sci. Adv.">
        <title>The American lobster genome reveals insights on longevity, neural, and immune adaptations.</title>
        <authorList>
            <person name="Polinski J.M."/>
            <person name="Zimin A.V."/>
            <person name="Clark K.F."/>
            <person name="Kohn A.B."/>
            <person name="Sadowski N."/>
            <person name="Timp W."/>
            <person name="Ptitsyn A."/>
            <person name="Khanna P."/>
            <person name="Romanova D.Y."/>
            <person name="Williams P."/>
            <person name="Greenwood S.J."/>
            <person name="Moroz L.L."/>
            <person name="Walt D.R."/>
            <person name="Bodnar A.G."/>
        </authorList>
    </citation>
    <scope>NUCLEOTIDE SEQUENCE</scope>
    <source>
        <strain evidence="2">GMGI-L3</strain>
    </source>
</reference>
<proteinExistence type="predicted"/>
<protein>
    <submittedName>
        <fullName evidence="2">Uncharacterized protein</fullName>
    </submittedName>
</protein>
<organism evidence="2 3">
    <name type="scientific">Homarus americanus</name>
    <name type="common">American lobster</name>
    <dbReference type="NCBI Taxonomy" id="6706"/>
    <lineage>
        <taxon>Eukaryota</taxon>
        <taxon>Metazoa</taxon>
        <taxon>Ecdysozoa</taxon>
        <taxon>Arthropoda</taxon>
        <taxon>Crustacea</taxon>
        <taxon>Multicrustacea</taxon>
        <taxon>Malacostraca</taxon>
        <taxon>Eumalacostraca</taxon>
        <taxon>Eucarida</taxon>
        <taxon>Decapoda</taxon>
        <taxon>Pleocyemata</taxon>
        <taxon>Astacidea</taxon>
        <taxon>Nephropoidea</taxon>
        <taxon>Nephropidae</taxon>
        <taxon>Homarus</taxon>
    </lineage>
</organism>
<gene>
    <name evidence="2" type="ORF">Hamer_G013136</name>
</gene>
<dbReference type="EMBL" id="JAHLQT010024020">
    <property type="protein sequence ID" value="KAG7165632.1"/>
    <property type="molecule type" value="Genomic_DNA"/>
</dbReference>
<evidence type="ECO:0000313" key="3">
    <source>
        <dbReference type="Proteomes" id="UP000747542"/>
    </source>
</evidence>
<name>A0A8J5JW62_HOMAM</name>
<feature type="compositionally biased region" description="Low complexity" evidence="1">
    <location>
        <begin position="80"/>
        <end position="96"/>
    </location>
</feature>